<protein>
    <submittedName>
        <fullName evidence="2">KTSC domain-containing protein</fullName>
    </submittedName>
</protein>
<feature type="domain" description="KTSC" evidence="1">
    <location>
        <begin position="8"/>
        <end position="64"/>
    </location>
</feature>
<evidence type="ECO:0000313" key="3">
    <source>
        <dbReference type="Proteomes" id="UP000826462"/>
    </source>
</evidence>
<gene>
    <name evidence="2" type="ORF">KZJ38_01010</name>
</gene>
<reference evidence="2 3" key="1">
    <citation type="submission" date="2021-07" db="EMBL/GenBank/DDBJ databases">
        <title>Paraburkholderia edwinii protects Aspergillus sp. from phenazines by acting as a toxin sponge.</title>
        <authorList>
            <person name="Dahlstrom K.M."/>
            <person name="Newman D.K."/>
        </authorList>
    </citation>
    <scope>NUCLEOTIDE SEQUENCE [LARGE SCALE GENOMIC DNA]</scope>
    <source>
        <strain evidence="2 3">Pe01</strain>
    </source>
</reference>
<dbReference type="RefSeq" id="WP_219798387.1">
    <property type="nucleotide sequence ID" value="NZ_CP080095.1"/>
</dbReference>
<dbReference type="EMBL" id="CP080095">
    <property type="protein sequence ID" value="QYD69012.1"/>
    <property type="molecule type" value="Genomic_DNA"/>
</dbReference>
<accession>A0ABX8UNS4</accession>
<name>A0ABX8UNS4_9BURK</name>
<dbReference type="Proteomes" id="UP000826462">
    <property type="component" value="Chromosome 1"/>
</dbReference>
<organism evidence="2 3">
    <name type="scientific">Paraburkholderia edwinii</name>
    <dbReference type="NCBI Taxonomy" id="2861782"/>
    <lineage>
        <taxon>Bacteria</taxon>
        <taxon>Pseudomonadati</taxon>
        <taxon>Pseudomonadota</taxon>
        <taxon>Betaproteobacteria</taxon>
        <taxon>Burkholderiales</taxon>
        <taxon>Burkholderiaceae</taxon>
        <taxon>Paraburkholderia</taxon>
    </lineage>
</organism>
<evidence type="ECO:0000313" key="2">
    <source>
        <dbReference type="EMBL" id="QYD69012.1"/>
    </source>
</evidence>
<dbReference type="Pfam" id="PF13619">
    <property type="entry name" value="KTSC"/>
    <property type="match status" value="1"/>
</dbReference>
<evidence type="ECO:0000259" key="1">
    <source>
        <dbReference type="Pfam" id="PF13619"/>
    </source>
</evidence>
<proteinExistence type="predicted"/>
<dbReference type="InterPro" id="IPR025309">
    <property type="entry name" value="KTSC_dom"/>
</dbReference>
<keyword evidence="3" id="KW-1185">Reference proteome</keyword>
<sequence length="66" mass="7649">MEMILVRSRAIRAVGYDPSTMHMRIRFKQGDAYDFCGVPAHIYQGLMDASSKGTYYNDHIRDKYPC</sequence>